<evidence type="ECO:0000313" key="1">
    <source>
        <dbReference type="EMBL" id="CAB4888004.1"/>
    </source>
</evidence>
<gene>
    <name evidence="1" type="ORF">UFOPK3482_01033</name>
</gene>
<proteinExistence type="predicted"/>
<reference evidence="1" key="1">
    <citation type="submission" date="2020-05" db="EMBL/GenBank/DDBJ databases">
        <authorList>
            <person name="Chiriac C."/>
            <person name="Salcher M."/>
            <person name="Ghai R."/>
            <person name="Kavagutti S V."/>
        </authorList>
    </citation>
    <scope>NUCLEOTIDE SEQUENCE</scope>
</reference>
<dbReference type="AlphaFoldDB" id="A0A6J7F342"/>
<name>A0A6J7F342_9ZZZZ</name>
<sequence>MQTKSSIFGALLLALALNIHSNSASAMGSGDPYVDAQTGLTYSLYKPVNTVGLHQVKFQLLTCGGGGEQWVYVAFAKGKKKIEIMQTMKGSHCSDPGLSVKMPSVKINGITSALHIYCDPTKPSTAKKCSTADVSKVGGYLMYNLPGYYGMKGTSVQVQATGGITYAQLIVVAKSLTPASTSASN</sequence>
<dbReference type="EMBL" id="CAFBLZ010000099">
    <property type="protein sequence ID" value="CAB4888004.1"/>
    <property type="molecule type" value="Genomic_DNA"/>
</dbReference>
<organism evidence="1">
    <name type="scientific">freshwater metagenome</name>
    <dbReference type="NCBI Taxonomy" id="449393"/>
    <lineage>
        <taxon>unclassified sequences</taxon>
        <taxon>metagenomes</taxon>
        <taxon>ecological metagenomes</taxon>
    </lineage>
</organism>
<protein>
    <submittedName>
        <fullName evidence="1">Unannotated protein</fullName>
    </submittedName>
</protein>
<accession>A0A6J7F342</accession>